<dbReference type="PANTHER" id="PTHR33376:SF15">
    <property type="entry name" value="BLL6794 PROTEIN"/>
    <property type="match status" value="1"/>
</dbReference>
<dbReference type="Proteomes" id="UP001499910">
    <property type="component" value="Unassembled WGS sequence"/>
</dbReference>
<dbReference type="SUPFAM" id="SSF53850">
    <property type="entry name" value="Periplasmic binding protein-like II"/>
    <property type="match status" value="1"/>
</dbReference>
<dbReference type="EMBL" id="BAABHW010000002">
    <property type="protein sequence ID" value="GAA5074522.1"/>
    <property type="molecule type" value="Genomic_DNA"/>
</dbReference>
<comment type="subcellular location">
    <subcellularLocation>
        <location evidence="1">Periplasm</location>
    </subcellularLocation>
</comment>
<keyword evidence="2 4" id="KW-0732">Signal</keyword>
<evidence type="ECO:0000313" key="5">
    <source>
        <dbReference type="EMBL" id="GAA5074522.1"/>
    </source>
</evidence>
<proteinExistence type="predicted"/>
<dbReference type="InterPro" id="IPR038404">
    <property type="entry name" value="TRAP_DctP_sf"/>
</dbReference>
<dbReference type="Pfam" id="PF03480">
    <property type="entry name" value="DctP"/>
    <property type="match status" value="1"/>
</dbReference>
<keyword evidence="3" id="KW-0574">Periplasm</keyword>
<dbReference type="PANTHER" id="PTHR33376">
    <property type="match status" value="1"/>
</dbReference>
<evidence type="ECO:0000313" key="6">
    <source>
        <dbReference type="Proteomes" id="UP001499910"/>
    </source>
</evidence>
<evidence type="ECO:0000256" key="1">
    <source>
        <dbReference type="ARBA" id="ARBA00004418"/>
    </source>
</evidence>
<name>A0ABP9LEE5_9RHOB</name>
<comment type="caution">
    <text evidence="5">The sequence shown here is derived from an EMBL/GenBank/DDBJ whole genome shotgun (WGS) entry which is preliminary data.</text>
</comment>
<organism evidence="5 6">
    <name type="scientific">[Roseibacterium] beibuensis</name>
    <dbReference type="NCBI Taxonomy" id="1193142"/>
    <lineage>
        <taxon>Bacteria</taxon>
        <taxon>Pseudomonadati</taxon>
        <taxon>Pseudomonadota</taxon>
        <taxon>Alphaproteobacteria</taxon>
        <taxon>Rhodobacterales</taxon>
        <taxon>Roseobacteraceae</taxon>
        <taxon>Roseicyclus</taxon>
    </lineage>
</organism>
<reference evidence="6" key="1">
    <citation type="journal article" date="2019" name="Int. J. Syst. Evol. Microbiol.">
        <title>The Global Catalogue of Microorganisms (GCM) 10K type strain sequencing project: providing services to taxonomists for standard genome sequencing and annotation.</title>
        <authorList>
            <consortium name="The Broad Institute Genomics Platform"/>
            <consortium name="The Broad Institute Genome Sequencing Center for Infectious Disease"/>
            <person name="Wu L."/>
            <person name="Ma J."/>
        </authorList>
    </citation>
    <scope>NUCLEOTIDE SEQUENCE [LARGE SCALE GENOMIC DNA]</scope>
    <source>
        <strain evidence="6">JCM 18015</strain>
    </source>
</reference>
<feature type="chain" id="PRO_5045558182" evidence="4">
    <location>
        <begin position="27"/>
        <end position="358"/>
    </location>
</feature>
<dbReference type="PROSITE" id="PS51257">
    <property type="entry name" value="PROKAR_LIPOPROTEIN"/>
    <property type="match status" value="1"/>
</dbReference>
<sequence>MLSRLAGYVVATSAAFTVACAGPSLAQESEPDVTLRFQHFVSPLSANPSHFMGPWAEAIEEQSGGRIAVEIYPFMQLGGAAPSQYDLIRDGAIDGGWVIPGYQPGRFPEAEALELPFMTTKSGEEASRAAWHFTQEFLMDDFADVHVIAAHMHGRGLIHVDGPAIQEIADLEGLRLRGPSRPATLLLERLGATPVGMPVPAFPEALARGVVDGGVITWEMSPSLRLDELVQSHTDVAGDRSLYNLYFIWAMNREVYEGLPEDLRAVIDANSGMMASAWAGRAHDIGDADGRAAMAAAGNQIATLSEDVTEEIRALGDAVTQAWIDEVSARGLDGAALVEAARRYVAEEAGTGTVPLTD</sequence>
<keyword evidence="6" id="KW-1185">Reference proteome</keyword>
<dbReference type="NCBIfam" id="NF037995">
    <property type="entry name" value="TRAP_S1"/>
    <property type="match status" value="1"/>
</dbReference>
<evidence type="ECO:0000256" key="3">
    <source>
        <dbReference type="ARBA" id="ARBA00022764"/>
    </source>
</evidence>
<accession>A0ABP9LEE5</accession>
<dbReference type="Gene3D" id="3.40.190.170">
    <property type="entry name" value="Bacterial extracellular solute-binding protein, family 7"/>
    <property type="match status" value="1"/>
</dbReference>
<gene>
    <name evidence="5" type="ORF">GCM10023209_21680</name>
</gene>
<feature type="signal peptide" evidence="4">
    <location>
        <begin position="1"/>
        <end position="26"/>
    </location>
</feature>
<dbReference type="RefSeq" id="WP_259553963.1">
    <property type="nucleotide sequence ID" value="NZ_BAABHW010000002.1"/>
</dbReference>
<evidence type="ECO:0000256" key="4">
    <source>
        <dbReference type="SAM" id="SignalP"/>
    </source>
</evidence>
<dbReference type="CDD" id="cd13665">
    <property type="entry name" value="PBP2_TRAP_Dctp3_4"/>
    <property type="match status" value="1"/>
</dbReference>
<protein>
    <submittedName>
        <fullName evidence="5">TRAP transporter substrate-binding protein</fullName>
    </submittedName>
</protein>
<evidence type="ECO:0000256" key="2">
    <source>
        <dbReference type="ARBA" id="ARBA00022729"/>
    </source>
</evidence>
<dbReference type="InterPro" id="IPR018389">
    <property type="entry name" value="DctP_fam"/>
</dbReference>